<dbReference type="InterPro" id="IPR042099">
    <property type="entry name" value="ANL_N_sf"/>
</dbReference>
<dbReference type="Gene3D" id="3.40.50.12780">
    <property type="entry name" value="N-terminal domain of ligase-like"/>
    <property type="match status" value="1"/>
</dbReference>
<dbReference type="SUPFAM" id="SSF56801">
    <property type="entry name" value="Acetyl-CoA synthetase-like"/>
    <property type="match status" value="1"/>
</dbReference>
<feature type="domain" description="Acyl-protein synthetase LuxE" evidence="1">
    <location>
        <begin position="24"/>
        <end position="328"/>
    </location>
</feature>
<dbReference type="Proteomes" id="UP001232063">
    <property type="component" value="Unassembled WGS sequence"/>
</dbReference>
<comment type="caution">
    <text evidence="2">The sequence shown here is derived from an EMBL/GenBank/DDBJ whole genome shotgun (WGS) entry which is preliminary data.</text>
</comment>
<protein>
    <submittedName>
        <fullName evidence="2">Acyl transferase</fullName>
    </submittedName>
</protein>
<reference evidence="2" key="1">
    <citation type="submission" date="2023-05" db="EMBL/GenBank/DDBJ databases">
        <authorList>
            <person name="Zhang X."/>
        </authorList>
    </citation>
    <scope>NUCLEOTIDE SEQUENCE</scope>
    <source>
        <strain evidence="2">BD1B2-1</strain>
    </source>
</reference>
<dbReference type="InterPro" id="IPR007534">
    <property type="entry name" value="LuxE"/>
</dbReference>
<organism evidence="2 3">
    <name type="scientific">Xanthocytophaga agilis</name>
    <dbReference type="NCBI Taxonomy" id="3048010"/>
    <lineage>
        <taxon>Bacteria</taxon>
        <taxon>Pseudomonadati</taxon>
        <taxon>Bacteroidota</taxon>
        <taxon>Cytophagia</taxon>
        <taxon>Cytophagales</taxon>
        <taxon>Rhodocytophagaceae</taxon>
        <taxon>Xanthocytophaga</taxon>
    </lineage>
</organism>
<evidence type="ECO:0000259" key="1">
    <source>
        <dbReference type="Pfam" id="PF04443"/>
    </source>
</evidence>
<evidence type="ECO:0000313" key="2">
    <source>
        <dbReference type="EMBL" id="MDJ1501471.1"/>
    </source>
</evidence>
<dbReference type="GO" id="GO:0016740">
    <property type="term" value="F:transferase activity"/>
    <property type="evidence" value="ECO:0007669"/>
    <property type="project" value="UniProtKB-KW"/>
</dbReference>
<gene>
    <name evidence="2" type="ORF">QNI22_12470</name>
</gene>
<dbReference type="AlphaFoldDB" id="A0AAE3R0L2"/>
<evidence type="ECO:0000313" key="3">
    <source>
        <dbReference type="Proteomes" id="UP001232063"/>
    </source>
</evidence>
<dbReference type="EMBL" id="JASJOU010000003">
    <property type="protein sequence ID" value="MDJ1501471.1"/>
    <property type="molecule type" value="Genomic_DNA"/>
</dbReference>
<dbReference type="GO" id="GO:0047474">
    <property type="term" value="F:long-chain fatty acid--protein ligase activity"/>
    <property type="evidence" value="ECO:0007669"/>
    <property type="project" value="InterPro"/>
</dbReference>
<sequence length="331" mass="37871">MNQQFILSFKKSLFESFQFEEKALELFHFQASANQIYRKYLEFLKIDPAKISSLNEIPFLPIEFFKSHTIASVQDQQPEVLFESSGTTGQVRSRHYVYDTSFYEKVAQHIFEQLYGSLSEFHVLALLPSYLERTGSSLVYMVEHFIRESHSSESGFFLHNQSDLVSKIDTLVQQNKKVLLIGVTFALLDLAEHYGGRDWSQVVVMETGGMKGRREELLREEVHEILKQAFLLPNVHSEYGMTELLSQAYSFGTGVFQMPPTMRILIRDVNDPFSINTNQRSGGINIIDLANVDSCAFIETKDIGIVHPDNTFQVLGRFDNSDIRGCNLLVL</sequence>
<proteinExistence type="predicted"/>
<accession>A0AAE3R0L2</accession>
<dbReference type="RefSeq" id="WP_314510950.1">
    <property type="nucleotide sequence ID" value="NZ_JASJOU010000003.1"/>
</dbReference>
<name>A0AAE3R0L2_9BACT</name>
<dbReference type="GO" id="GO:0008218">
    <property type="term" value="P:bioluminescence"/>
    <property type="evidence" value="ECO:0007669"/>
    <property type="project" value="InterPro"/>
</dbReference>
<keyword evidence="3" id="KW-1185">Reference proteome</keyword>
<dbReference type="Pfam" id="PF04443">
    <property type="entry name" value="LuxE"/>
    <property type="match status" value="1"/>
</dbReference>
<keyword evidence="2" id="KW-0808">Transferase</keyword>